<dbReference type="AlphaFoldDB" id="A0A382LVS5"/>
<proteinExistence type="predicted"/>
<dbReference type="InterPro" id="IPR001036">
    <property type="entry name" value="Acrflvin-R"/>
</dbReference>
<evidence type="ECO:0008006" key="2">
    <source>
        <dbReference type="Google" id="ProtNLM"/>
    </source>
</evidence>
<protein>
    <recommendedName>
        <fullName evidence="2">Efflux RND transporter permease subunit</fullName>
    </recommendedName>
</protein>
<feature type="non-terminal residue" evidence="1">
    <location>
        <position position="1"/>
    </location>
</feature>
<gene>
    <name evidence="1" type="ORF">METZ01_LOCUS292679</name>
</gene>
<accession>A0A382LVS5</accession>
<dbReference type="Gene3D" id="1.20.1640.10">
    <property type="entry name" value="Multidrug efflux transporter AcrB transmembrane domain"/>
    <property type="match status" value="1"/>
</dbReference>
<organism evidence="1">
    <name type="scientific">marine metagenome</name>
    <dbReference type="NCBI Taxonomy" id="408172"/>
    <lineage>
        <taxon>unclassified sequences</taxon>
        <taxon>metagenomes</taxon>
        <taxon>ecological metagenomes</taxon>
    </lineage>
</organism>
<sequence>VAANLIAGLILIAGLLAIPNIKQEVFPEFSSNWVLVRVPYPGAAPTEVEESICAKIEEVVRGLQGVEQIVSTAGENVGVVSIELLPHTDVGKLIDEVKQKVDAIETFPEEAE</sequence>
<dbReference type="Gene3D" id="3.30.70.1430">
    <property type="entry name" value="Multidrug efflux transporter AcrB pore domain"/>
    <property type="match status" value="1"/>
</dbReference>
<dbReference type="EMBL" id="UINC01089060">
    <property type="protein sequence ID" value="SVC39825.1"/>
    <property type="molecule type" value="Genomic_DNA"/>
</dbReference>
<dbReference type="PANTHER" id="PTHR32063">
    <property type="match status" value="1"/>
</dbReference>
<reference evidence="1" key="1">
    <citation type="submission" date="2018-05" db="EMBL/GenBank/DDBJ databases">
        <authorList>
            <person name="Lanie J.A."/>
            <person name="Ng W.-L."/>
            <person name="Kazmierczak K.M."/>
            <person name="Andrzejewski T.M."/>
            <person name="Davidsen T.M."/>
            <person name="Wayne K.J."/>
            <person name="Tettelin H."/>
            <person name="Glass J.I."/>
            <person name="Rusch D."/>
            <person name="Podicherti R."/>
            <person name="Tsui H.-C.T."/>
            <person name="Winkler M.E."/>
        </authorList>
    </citation>
    <scope>NUCLEOTIDE SEQUENCE</scope>
</reference>
<dbReference type="GO" id="GO:0005886">
    <property type="term" value="C:plasma membrane"/>
    <property type="evidence" value="ECO:0007669"/>
    <property type="project" value="TreeGrafter"/>
</dbReference>
<dbReference type="PANTHER" id="PTHR32063:SF33">
    <property type="entry name" value="RND SUPERFAMILY EFFLUX PUMP PERMEASE COMPONENT"/>
    <property type="match status" value="1"/>
</dbReference>
<dbReference type="Pfam" id="PF00873">
    <property type="entry name" value="ACR_tran"/>
    <property type="match status" value="1"/>
</dbReference>
<evidence type="ECO:0000313" key="1">
    <source>
        <dbReference type="EMBL" id="SVC39825.1"/>
    </source>
</evidence>
<feature type="non-terminal residue" evidence="1">
    <location>
        <position position="112"/>
    </location>
</feature>
<name>A0A382LVS5_9ZZZZ</name>
<dbReference type="GO" id="GO:0042910">
    <property type="term" value="F:xenobiotic transmembrane transporter activity"/>
    <property type="evidence" value="ECO:0007669"/>
    <property type="project" value="TreeGrafter"/>
</dbReference>
<dbReference type="SUPFAM" id="SSF82693">
    <property type="entry name" value="Multidrug efflux transporter AcrB pore domain, PN1, PN2, PC1 and PC2 subdomains"/>
    <property type="match status" value="1"/>
</dbReference>